<name>A0A318UHH9_9SPHI</name>
<evidence type="ECO:0000256" key="2">
    <source>
        <dbReference type="ARBA" id="ARBA00022448"/>
    </source>
</evidence>
<evidence type="ECO:0000259" key="12">
    <source>
        <dbReference type="Pfam" id="PF00593"/>
    </source>
</evidence>
<dbReference type="GO" id="GO:0044718">
    <property type="term" value="P:siderophore transmembrane transport"/>
    <property type="evidence" value="ECO:0007669"/>
    <property type="project" value="TreeGrafter"/>
</dbReference>
<dbReference type="PANTHER" id="PTHR30069:SF29">
    <property type="entry name" value="HEMOGLOBIN AND HEMOGLOBIN-HAPTOGLOBIN-BINDING PROTEIN 1-RELATED"/>
    <property type="match status" value="1"/>
</dbReference>
<evidence type="ECO:0000313" key="14">
    <source>
        <dbReference type="EMBL" id="PYF75603.1"/>
    </source>
</evidence>
<dbReference type="PANTHER" id="PTHR30069">
    <property type="entry name" value="TONB-DEPENDENT OUTER MEMBRANE RECEPTOR"/>
    <property type="match status" value="1"/>
</dbReference>
<dbReference type="InterPro" id="IPR023996">
    <property type="entry name" value="TonB-dep_OMP_SusC/RagA"/>
</dbReference>
<evidence type="ECO:0000256" key="9">
    <source>
        <dbReference type="ARBA" id="ARBA00023237"/>
    </source>
</evidence>
<reference evidence="14 15" key="1">
    <citation type="submission" date="2018-06" db="EMBL/GenBank/DDBJ databases">
        <title>Genomic Encyclopedia of Archaeal and Bacterial Type Strains, Phase II (KMG-II): from individual species to whole genera.</title>
        <authorList>
            <person name="Goeker M."/>
        </authorList>
    </citation>
    <scope>NUCLEOTIDE SEQUENCE [LARGE SCALE GENOMIC DNA]</scope>
    <source>
        <strain evidence="14 15">DSM 27372</strain>
    </source>
</reference>
<evidence type="ECO:0000256" key="1">
    <source>
        <dbReference type="ARBA" id="ARBA00004571"/>
    </source>
</evidence>
<evidence type="ECO:0000313" key="15">
    <source>
        <dbReference type="Proteomes" id="UP000248198"/>
    </source>
</evidence>
<dbReference type="Gene3D" id="2.40.170.20">
    <property type="entry name" value="TonB-dependent receptor, beta-barrel domain"/>
    <property type="match status" value="1"/>
</dbReference>
<keyword evidence="2 10" id="KW-0813">Transport</keyword>
<feature type="domain" description="TonB-dependent receptor plug" evidence="13">
    <location>
        <begin position="138"/>
        <end position="277"/>
    </location>
</feature>
<dbReference type="NCBIfam" id="TIGR04056">
    <property type="entry name" value="OMP_RagA_SusC"/>
    <property type="match status" value="1"/>
</dbReference>
<dbReference type="InterPro" id="IPR037066">
    <property type="entry name" value="Plug_dom_sf"/>
</dbReference>
<dbReference type="SUPFAM" id="SSF56935">
    <property type="entry name" value="Porins"/>
    <property type="match status" value="1"/>
</dbReference>
<dbReference type="Pfam" id="PF00593">
    <property type="entry name" value="TonB_dep_Rec_b-barrel"/>
    <property type="match status" value="1"/>
</dbReference>
<evidence type="ECO:0000256" key="5">
    <source>
        <dbReference type="ARBA" id="ARBA00022729"/>
    </source>
</evidence>
<keyword evidence="4 10" id="KW-0812">Transmembrane</keyword>
<dbReference type="Gene3D" id="2.170.130.10">
    <property type="entry name" value="TonB-dependent receptor, plug domain"/>
    <property type="match status" value="1"/>
</dbReference>
<dbReference type="Pfam" id="PF07715">
    <property type="entry name" value="Plug"/>
    <property type="match status" value="1"/>
</dbReference>
<comment type="subcellular location">
    <subcellularLocation>
        <location evidence="1 10">Cell outer membrane</location>
        <topology evidence="1 10">Multi-pass membrane protein</topology>
    </subcellularLocation>
</comment>
<evidence type="ECO:0000256" key="3">
    <source>
        <dbReference type="ARBA" id="ARBA00022452"/>
    </source>
</evidence>
<dbReference type="GO" id="GO:0009279">
    <property type="term" value="C:cell outer membrane"/>
    <property type="evidence" value="ECO:0007669"/>
    <property type="project" value="UniProtKB-SubCell"/>
</dbReference>
<keyword evidence="5" id="KW-0732">Signal</keyword>
<sequence length="1056" mass="114642">MRKTYTTRCFGLIMALWIPLLFCLLPVAARAQTKRFILSGKVLDANTKQTIPGAVVKIQSTTFAIATNNEGNFNLTANIAPGTYQVTFSYIGFKTASKTVVLGTEENVKISAELTTDAVGLDEVIVTGTSQGTTRKQLGSYVSTVKGDDLNKAPSGNVLSSLQGKTAGAQISQNSGDPAGGMSVRLRGVSSVNSSSEPLYIIDGVIVNNSTTRVTNTSANYDGGNNSGSPIGQNGNFVGSVGQNRMVDINPNDIDHIEVLNGAAAAAIYGSRANSGVIQIFTKRGISGKPVVSFSTSLMVSKLRKQVEVNQSPVKFGGSPDTFTQDVIQLVGNPGVLLTNTTPVTRYNYQDYIFHTATGTDNNVSVSGGSDNTKFYTSAGYFSNEGIIKNTNFKRYNFRANLDQKINDWAKVTAGFNYVHSDANEKPDGNSFFSPMNSVTIIGNFHDIFTRDALGNLKAVGERGRVNPVSVIEDIKQRQYTNRIMANTGLKLNPVKNLTIDYTMGVDNTIQNGTTYIPPFAYNVSTGFYGGGPTLDAGQNGYASAANATTTLFNNELNLTYDAHISEKLASTTQLGGSFQYQKDLYSLLNGRGLAPFIETVNGASTVLPNMDRRSEFTISGAYLQQNFKYKDHLFVTGALRVDQSSVFGSNNRTQAYLKGNVSYVLSSAEYWKKLSISNWWSAFKVRAAYGESGNLTGIGAYDRFNEYYSNPLLGKVTFSGNSTLANENVKPERQRELELGTDMSFFSNRLGLTFNWYHKKVKDLLLPVVIAPTVGYTSLLDNNGGLSNKGIELLLTGVPVSSKDFKWNTTFIFNRNRNKAVGSGALRLITTNAGAPVAIIDGQPIGVFYGTFFARNPDGSLLTNSAGIPLTERGIQTSATTFTPQRDANGLPTGTPLRKVLGDPNPKYTASFVNDFTYKKLSLHIQLDAVHGGDVWNADWRTRQGVGNGKVAEQEQEGKLPRGYVAGVYAIEEWRIDNGSFVKLREVSLSYNVGKVKFLNDLTINLSGRNLISWDKYKGYDPELNSGGQSTLLRNIDFGSVPIPRSFSLGLQVKF</sequence>
<organism evidence="14 15">
    <name type="scientific">Pedobacter nutrimenti</name>
    <dbReference type="NCBI Taxonomy" id="1241337"/>
    <lineage>
        <taxon>Bacteria</taxon>
        <taxon>Pseudomonadati</taxon>
        <taxon>Bacteroidota</taxon>
        <taxon>Sphingobacteriia</taxon>
        <taxon>Sphingobacteriales</taxon>
        <taxon>Sphingobacteriaceae</taxon>
        <taxon>Pedobacter</taxon>
    </lineage>
</organism>
<keyword evidence="6 11" id="KW-0798">TonB box</keyword>
<proteinExistence type="inferred from homology"/>
<keyword evidence="3 10" id="KW-1134">Transmembrane beta strand</keyword>
<comment type="similarity">
    <text evidence="10 11">Belongs to the TonB-dependent receptor family.</text>
</comment>
<dbReference type="InterPro" id="IPR008969">
    <property type="entry name" value="CarboxyPept-like_regulatory"/>
</dbReference>
<dbReference type="Pfam" id="PF13715">
    <property type="entry name" value="CarbopepD_reg_2"/>
    <property type="match status" value="1"/>
</dbReference>
<dbReference type="GO" id="GO:0015344">
    <property type="term" value="F:siderophore uptake transmembrane transporter activity"/>
    <property type="evidence" value="ECO:0007669"/>
    <property type="project" value="TreeGrafter"/>
</dbReference>
<dbReference type="PROSITE" id="PS52016">
    <property type="entry name" value="TONB_DEPENDENT_REC_3"/>
    <property type="match status" value="1"/>
</dbReference>
<evidence type="ECO:0000259" key="13">
    <source>
        <dbReference type="Pfam" id="PF07715"/>
    </source>
</evidence>
<dbReference type="InterPro" id="IPR039426">
    <property type="entry name" value="TonB-dep_rcpt-like"/>
</dbReference>
<protein>
    <submittedName>
        <fullName evidence="14">TonB-linked SusC/RagA family outer membrane protein</fullName>
    </submittedName>
</protein>
<dbReference type="EMBL" id="QKLU01000002">
    <property type="protein sequence ID" value="PYF75603.1"/>
    <property type="molecule type" value="Genomic_DNA"/>
</dbReference>
<dbReference type="SUPFAM" id="SSF49464">
    <property type="entry name" value="Carboxypeptidase regulatory domain-like"/>
    <property type="match status" value="1"/>
</dbReference>
<dbReference type="Proteomes" id="UP000248198">
    <property type="component" value="Unassembled WGS sequence"/>
</dbReference>
<comment type="caution">
    <text evidence="14">The sequence shown here is derived from an EMBL/GenBank/DDBJ whole genome shotgun (WGS) entry which is preliminary data.</text>
</comment>
<evidence type="ECO:0000256" key="11">
    <source>
        <dbReference type="RuleBase" id="RU003357"/>
    </source>
</evidence>
<gene>
    <name evidence="14" type="ORF">B0O44_102155</name>
</gene>
<evidence type="ECO:0000256" key="7">
    <source>
        <dbReference type="ARBA" id="ARBA00023136"/>
    </source>
</evidence>
<dbReference type="InterPro" id="IPR000531">
    <property type="entry name" value="Beta-barrel_TonB"/>
</dbReference>
<keyword evidence="9 10" id="KW-0998">Cell outer membrane</keyword>
<feature type="domain" description="TonB-dependent receptor-like beta-barrel" evidence="12">
    <location>
        <begin position="341"/>
        <end position="1012"/>
    </location>
</feature>
<evidence type="ECO:0000256" key="6">
    <source>
        <dbReference type="ARBA" id="ARBA00023077"/>
    </source>
</evidence>
<dbReference type="InterPro" id="IPR036942">
    <property type="entry name" value="Beta-barrel_TonB_sf"/>
</dbReference>
<evidence type="ECO:0000256" key="4">
    <source>
        <dbReference type="ARBA" id="ARBA00022692"/>
    </source>
</evidence>
<keyword evidence="8" id="KW-0675">Receptor</keyword>
<dbReference type="RefSeq" id="WP_245943597.1">
    <property type="nucleotide sequence ID" value="NZ_QKLU01000002.1"/>
</dbReference>
<accession>A0A318UHH9</accession>
<keyword evidence="7 10" id="KW-0472">Membrane</keyword>
<evidence type="ECO:0000256" key="8">
    <source>
        <dbReference type="ARBA" id="ARBA00023170"/>
    </source>
</evidence>
<dbReference type="AlphaFoldDB" id="A0A318UHH9"/>
<evidence type="ECO:0000256" key="10">
    <source>
        <dbReference type="PROSITE-ProRule" id="PRU01360"/>
    </source>
</evidence>
<keyword evidence="15" id="KW-1185">Reference proteome</keyword>
<dbReference type="Gene3D" id="2.60.40.1120">
    <property type="entry name" value="Carboxypeptidase-like, regulatory domain"/>
    <property type="match status" value="1"/>
</dbReference>
<dbReference type="InterPro" id="IPR012910">
    <property type="entry name" value="Plug_dom"/>
</dbReference>